<dbReference type="EMBL" id="JAHUZN010000003">
    <property type="protein sequence ID" value="KAG8498588.1"/>
    <property type="molecule type" value="Genomic_DNA"/>
</dbReference>
<sequence length="159" mass="18332">MDAWKHSDFICTSYILNGLDKKLYDVYRTVNSVKALWQALDQNYKAEDAGLKKFIVENFLDFKMVDSKIVKIQVNLVINPEQWRIGIGAIRHIRVEKRMFSTYKEVDGEQLYIRNASTSKLLDIGIVILKMASGKLLTLNNVLHIIDIRKNLVSRSVTT</sequence>
<dbReference type="PANTHER" id="PTHR47592">
    <property type="entry name" value="PBF68 PROTEIN"/>
    <property type="match status" value="1"/>
</dbReference>
<name>A0A8J5YXU0_9ROSI</name>
<evidence type="ECO:0000259" key="1">
    <source>
        <dbReference type="Pfam" id="PF22936"/>
    </source>
</evidence>
<keyword evidence="3" id="KW-1185">Reference proteome</keyword>
<gene>
    <name evidence="2" type="ORF">CXB51_004855</name>
</gene>
<evidence type="ECO:0000313" key="3">
    <source>
        <dbReference type="Proteomes" id="UP000701853"/>
    </source>
</evidence>
<dbReference type="Pfam" id="PF14223">
    <property type="entry name" value="Retrotran_gag_2"/>
    <property type="match status" value="1"/>
</dbReference>
<feature type="domain" description="Retrovirus-related Pol polyprotein from transposon TNT 1-94-like beta-barrel" evidence="1">
    <location>
        <begin position="83"/>
        <end position="156"/>
    </location>
</feature>
<dbReference type="OrthoDB" id="994161at2759"/>
<dbReference type="Proteomes" id="UP000701853">
    <property type="component" value="Chromosome 3"/>
</dbReference>
<dbReference type="AlphaFoldDB" id="A0A8J5YXU0"/>
<accession>A0A8J5YXU0</accession>
<organism evidence="2 3">
    <name type="scientific">Gossypium anomalum</name>
    <dbReference type="NCBI Taxonomy" id="47600"/>
    <lineage>
        <taxon>Eukaryota</taxon>
        <taxon>Viridiplantae</taxon>
        <taxon>Streptophyta</taxon>
        <taxon>Embryophyta</taxon>
        <taxon>Tracheophyta</taxon>
        <taxon>Spermatophyta</taxon>
        <taxon>Magnoliopsida</taxon>
        <taxon>eudicotyledons</taxon>
        <taxon>Gunneridae</taxon>
        <taxon>Pentapetalae</taxon>
        <taxon>rosids</taxon>
        <taxon>malvids</taxon>
        <taxon>Malvales</taxon>
        <taxon>Malvaceae</taxon>
        <taxon>Malvoideae</taxon>
        <taxon>Gossypium</taxon>
    </lineage>
</organism>
<dbReference type="InterPro" id="IPR054722">
    <property type="entry name" value="PolX-like_BBD"/>
</dbReference>
<comment type="caution">
    <text evidence="2">The sequence shown here is derived from an EMBL/GenBank/DDBJ whole genome shotgun (WGS) entry which is preliminary data.</text>
</comment>
<reference evidence="2 3" key="1">
    <citation type="journal article" date="2021" name="bioRxiv">
        <title>The Gossypium anomalum genome as a resource for cotton improvement and evolutionary analysis of hybrid incompatibility.</title>
        <authorList>
            <person name="Grover C.E."/>
            <person name="Yuan D."/>
            <person name="Arick M.A."/>
            <person name="Miller E.R."/>
            <person name="Hu G."/>
            <person name="Peterson D.G."/>
            <person name="Wendel J.F."/>
            <person name="Udall J.A."/>
        </authorList>
    </citation>
    <scope>NUCLEOTIDE SEQUENCE [LARGE SCALE GENOMIC DNA]</scope>
    <source>
        <strain evidence="2">JFW-Udall</strain>
        <tissue evidence="2">Leaf</tissue>
    </source>
</reference>
<proteinExistence type="predicted"/>
<dbReference type="PANTHER" id="PTHR47592:SF27">
    <property type="entry name" value="OS08G0421700 PROTEIN"/>
    <property type="match status" value="1"/>
</dbReference>
<dbReference type="Pfam" id="PF22936">
    <property type="entry name" value="Pol_BBD"/>
    <property type="match status" value="1"/>
</dbReference>
<protein>
    <recommendedName>
        <fullName evidence="1">Retrovirus-related Pol polyprotein from transposon TNT 1-94-like beta-barrel domain-containing protein</fullName>
    </recommendedName>
</protein>
<evidence type="ECO:0000313" key="2">
    <source>
        <dbReference type="EMBL" id="KAG8498588.1"/>
    </source>
</evidence>